<dbReference type="Pfam" id="PF12099">
    <property type="entry name" value="DUF3575"/>
    <property type="match status" value="1"/>
</dbReference>
<evidence type="ECO:0000313" key="4">
    <source>
        <dbReference type="Proteomes" id="UP000306630"/>
    </source>
</evidence>
<reference evidence="1" key="2">
    <citation type="submission" date="2017-04" db="EMBL/GenBank/DDBJ databases">
        <title>Complete Genome Sequences of Twelve Strains of a Stable Defined Moderately Diverse Mouse Microbiota 2 (sDMDMm2).</title>
        <authorList>
            <person name="Uchimura Y."/>
            <person name="Wyss M."/>
            <person name="Brugiroux S."/>
            <person name="Limenitakis J.P."/>
            <person name="Stecher B."/>
            <person name="McCoy K.D."/>
            <person name="Macpherson A.J."/>
        </authorList>
    </citation>
    <scope>NUCLEOTIDE SEQUENCE</scope>
    <source>
        <strain evidence="1">YL27</strain>
    </source>
</reference>
<dbReference type="STRING" id="1796646.A4V02_11390"/>
<sequence length="200" mass="22436">MRKFLRSTIILIVLFFSGTIATEAQLAVKNNLLYDLTTTPNLGLEYGVGYRSTVSLVYGLNPWSFSGGERKAKHWVLMPEYRWWLCSRFNGHFFGVHALGGEFNAANMNIPVPGAFFGGDNLRSGVRDYRYQGSFLGAGATYGYQWILSRHWNIEAEVGVGYAHVWYDKYACGECGARLADGGTNYFGITKLGISFLYLF</sequence>
<dbReference type="GeneID" id="65537475"/>
<reference evidence="3" key="1">
    <citation type="submission" date="2016-04" db="EMBL/GenBank/DDBJ databases">
        <title>Complete Genome Sequences of Twelve Strains of a Stable Defined Moderately Diverse Mouse Microbiota 2 (sDMDMm2).</title>
        <authorList>
            <person name="Uchimura Y."/>
            <person name="Wyss M."/>
            <person name="Brugiroux S."/>
            <person name="Limenitakis J.P."/>
            <person name="Stecher B."/>
            <person name="McCoy K.D."/>
            <person name="Macpherson A.J."/>
        </authorList>
    </citation>
    <scope>NUCLEOTIDE SEQUENCE [LARGE SCALE GENOMIC DNA]</scope>
    <source>
        <strain evidence="3">YL27</strain>
    </source>
</reference>
<name>A0A1B1SDG5_9BACT</name>
<dbReference type="EMBL" id="CP015402">
    <property type="protein sequence ID" value="ANU64856.2"/>
    <property type="molecule type" value="Genomic_DNA"/>
</dbReference>
<accession>A0A1Z2XGU1</accession>
<dbReference type="InterPro" id="IPR036709">
    <property type="entry name" value="Autotransporte_beta_dom_sf"/>
</dbReference>
<dbReference type="RefSeq" id="WP_068961542.1">
    <property type="nucleotide sequence ID" value="NZ_CAJTAP010000001.1"/>
</dbReference>
<dbReference type="InterPro" id="IPR021958">
    <property type="entry name" value="DUF3575"/>
</dbReference>
<gene>
    <name evidence="1" type="ORF">A4V02_11390</name>
    <name evidence="2" type="ORF">E5333_06955</name>
</gene>
<dbReference type="OrthoDB" id="1060107at2"/>
<dbReference type="KEGG" id="pary:A4V02_11390"/>
<dbReference type="Gene3D" id="2.40.128.130">
    <property type="entry name" value="Autotransporter beta-domain"/>
    <property type="match status" value="1"/>
</dbReference>
<proteinExistence type="predicted"/>
<dbReference type="AlphaFoldDB" id="A0A1B1SDG5"/>
<reference evidence="2 4" key="3">
    <citation type="submission" date="2019-04" db="EMBL/GenBank/DDBJ databases">
        <title>Microbes associate with the intestines of laboratory mice.</title>
        <authorList>
            <person name="Navarre W."/>
            <person name="Wong E."/>
            <person name="Huang K."/>
            <person name="Tropini C."/>
            <person name="Ng K."/>
            <person name="Yu B."/>
        </authorList>
    </citation>
    <scope>NUCLEOTIDE SEQUENCE [LARGE SCALE GENOMIC DNA]</scope>
    <source>
        <strain evidence="2 4">NM06_A21</strain>
    </source>
</reference>
<organism evidence="1 3">
    <name type="scientific">Muribaculum intestinale</name>
    <dbReference type="NCBI Taxonomy" id="1796646"/>
    <lineage>
        <taxon>Bacteria</taxon>
        <taxon>Pseudomonadati</taxon>
        <taxon>Bacteroidota</taxon>
        <taxon>Bacteroidia</taxon>
        <taxon>Bacteroidales</taxon>
        <taxon>Muribaculaceae</taxon>
        <taxon>Muribaculum</taxon>
    </lineage>
</organism>
<dbReference type="SUPFAM" id="SSF103515">
    <property type="entry name" value="Autotransporter"/>
    <property type="match status" value="1"/>
</dbReference>
<evidence type="ECO:0000313" key="3">
    <source>
        <dbReference type="Proteomes" id="UP000186351"/>
    </source>
</evidence>
<dbReference type="EMBL" id="SRYD01000023">
    <property type="protein sequence ID" value="TGY74303.1"/>
    <property type="molecule type" value="Genomic_DNA"/>
</dbReference>
<accession>A0A1B1SDG5</accession>
<dbReference type="Proteomes" id="UP000306630">
    <property type="component" value="Unassembled WGS sequence"/>
</dbReference>
<keyword evidence="3" id="KW-1185">Reference proteome</keyword>
<evidence type="ECO:0000313" key="2">
    <source>
        <dbReference type="EMBL" id="TGY74303.1"/>
    </source>
</evidence>
<protein>
    <submittedName>
        <fullName evidence="2">DUF3575 domain-containing protein</fullName>
    </submittedName>
</protein>
<evidence type="ECO:0000313" key="1">
    <source>
        <dbReference type="EMBL" id="ANU64856.2"/>
    </source>
</evidence>
<dbReference type="Proteomes" id="UP000186351">
    <property type="component" value="Chromosome"/>
</dbReference>